<feature type="region of interest" description="Disordered" evidence="1">
    <location>
        <begin position="65"/>
        <end position="114"/>
    </location>
</feature>
<evidence type="ECO:0000313" key="2">
    <source>
        <dbReference type="EMBL" id="EKX44669.1"/>
    </source>
</evidence>
<proteinExistence type="predicted"/>
<gene>
    <name evidence="2" type="ORF">GUITHDRAFT_163520</name>
</gene>
<evidence type="ECO:0000313" key="4">
    <source>
        <dbReference type="Proteomes" id="UP000011087"/>
    </source>
</evidence>
<feature type="compositionally biased region" description="Acidic residues" evidence="1">
    <location>
        <begin position="90"/>
        <end position="102"/>
    </location>
</feature>
<reference evidence="2 4" key="1">
    <citation type="journal article" date="2012" name="Nature">
        <title>Algal genomes reveal evolutionary mosaicism and the fate of nucleomorphs.</title>
        <authorList>
            <consortium name="DOE Joint Genome Institute"/>
            <person name="Curtis B.A."/>
            <person name="Tanifuji G."/>
            <person name="Burki F."/>
            <person name="Gruber A."/>
            <person name="Irimia M."/>
            <person name="Maruyama S."/>
            <person name="Arias M.C."/>
            <person name="Ball S.G."/>
            <person name="Gile G.H."/>
            <person name="Hirakawa Y."/>
            <person name="Hopkins J.F."/>
            <person name="Kuo A."/>
            <person name="Rensing S.A."/>
            <person name="Schmutz J."/>
            <person name="Symeonidi A."/>
            <person name="Elias M."/>
            <person name="Eveleigh R.J."/>
            <person name="Herman E.K."/>
            <person name="Klute M.J."/>
            <person name="Nakayama T."/>
            <person name="Obornik M."/>
            <person name="Reyes-Prieto A."/>
            <person name="Armbrust E.V."/>
            <person name="Aves S.J."/>
            <person name="Beiko R.G."/>
            <person name="Coutinho P."/>
            <person name="Dacks J.B."/>
            <person name="Durnford D.G."/>
            <person name="Fast N.M."/>
            <person name="Green B.R."/>
            <person name="Grisdale C.J."/>
            <person name="Hempel F."/>
            <person name="Henrissat B."/>
            <person name="Hoppner M.P."/>
            <person name="Ishida K."/>
            <person name="Kim E."/>
            <person name="Koreny L."/>
            <person name="Kroth P.G."/>
            <person name="Liu Y."/>
            <person name="Malik S.B."/>
            <person name="Maier U.G."/>
            <person name="McRose D."/>
            <person name="Mock T."/>
            <person name="Neilson J.A."/>
            <person name="Onodera N.T."/>
            <person name="Poole A.M."/>
            <person name="Pritham E.J."/>
            <person name="Richards T.A."/>
            <person name="Rocap G."/>
            <person name="Roy S.W."/>
            <person name="Sarai C."/>
            <person name="Schaack S."/>
            <person name="Shirato S."/>
            <person name="Slamovits C.H."/>
            <person name="Spencer D.F."/>
            <person name="Suzuki S."/>
            <person name="Worden A.Z."/>
            <person name="Zauner S."/>
            <person name="Barry K."/>
            <person name="Bell C."/>
            <person name="Bharti A.K."/>
            <person name="Crow J.A."/>
            <person name="Grimwood J."/>
            <person name="Kramer R."/>
            <person name="Lindquist E."/>
            <person name="Lucas S."/>
            <person name="Salamov A."/>
            <person name="McFadden G.I."/>
            <person name="Lane C.E."/>
            <person name="Keeling P.J."/>
            <person name="Gray M.W."/>
            <person name="Grigoriev I.V."/>
            <person name="Archibald J.M."/>
        </authorList>
    </citation>
    <scope>NUCLEOTIDE SEQUENCE</scope>
    <source>
        <strain evidence="2 4">CCMP2712</strain>
    </source>
</reference>
<dbReference type="AlphaFoldDB" id="L1J987"/>
<dbReference type="EMBL" id="JH993003">
    <property type="protein sequence ID" value="EKX44669.1"/>
    <property type="molecule type" value="Genomic_DNA"/>
</dbReference>
<dbReference type="RefSeq" id="XP_005831649.1">
    <property type="nucleotide sequence ID" value="XM_005831592.1"/>
</dbReference>
<feature type="compositionally biased region" description="Polar residues" evidence="1">
    <location>
        <begin position="1"/>
        <end position="22"/>
    </location>
</feature>
<accession>L1J987</accession>
<name>L1J987_GUITC</name>
<dbReference type="Proteomes" id="UP000011087">
    <property type="component" value="Unassembled WGS sequence"/>
</dbReference>
<evidence type="ECO:0000313" key="3">
    <source>
        <dbReference type="EnsemblProtists" id="EKX44669"/>
    </source>
</evidence>
<feature type="compositionally biased region" description="Basic and acidic residues" evidence="1">
    <location>
        <begin position="23"/>
        <end position="40"/>
    </location>
</feature>
<dbReference type="PaxDb" id="55529-EKX44669"/>
<feature type="region of interest" description="Disordered" evidence="1">
    <location>
        <begin position="1"/>
        <end position="40"/>
    </location>
</feature>
<dbReference type="EnsemblProtists" id="EKX44669">
    <property type="protein sequence ID" value="EKX44669"/>
    <property type="gene ID" value="GUITHDRAFT_163520"/>
</dbReference>
<protein>
    <submittedName>
        <fullName evidence="2 3">Uncharacterized protein</fullName>
    </submittedName>
</protein>
<reference evidence="4" key="2">
    <citation type="submission" date="2012-11" db="EMBL/GenBank/DDBJ databases">
        <authorList>
            <person name="Kuo A."/>
            <person name="Curtis B.A."/>
            <person name="Tanifuji G."/>
            <person name="Burki F."/>
            <person name="Gruber A."/>
            <person name="Irimia M."/>
            <person name="Maruyama S."/>
            <person name="Arias M.C."/>
            <person name="Ball S.G."/>
            <person name="Gile G.H."/>
            <person name="Hirakawa Y."/>
            <person name="Hopkins J.F."/>
            <person name="Rensing S.A."/>
            <person name="Schmutz J."/>
            <person name="Symeonidi A."/>
            <person name="Elias M."/>
            <person name="Eveleigh R.J."/>
            <person name="Herman E.K."/>
            <person name="Klute M.J."/>
            <person name="Nakayama T."/>
            <person name="Obornik M."/>
            <person name="Reyes-Prieto A."/>
            <person name="Armbrust E.V."/>
            <person name="Aves S.J."/>
            <person name="Beiko R.G."/>
            <person name="Coutinho P."/>
            <person name="Dacks J.B."/>
            <person name="Durnford D.G."/>
            <person name="Fast N.M."/>
            <person name="Green B.R."/>
            <person name="Grisdale C."/>
            <person name="Hempe F."/>
            <person name="Henrissat B."/>
            <person name="Hoppner M.P."/>
            <person name="Ishida K.-I."/>
            <person name="Kim E."/>
            <person name="Koreny L."/>
            <person name="Kroth P.G."/>
            <person name="Liu Y."/>
            <person name="Malik S.-B."/>
            <person name="Maier U.G."/>
            <person name="McRose D."/>
            <person name="Mock T."/>
            <person name="Neilson J.A."/>
            <person name="Onodera N.T."/>
            <person name="Poole A.M."/>
            <person name="Pritham E.J."/>
            <person name="Richards T.A."/>
            <person name="Rocap G."/>
            <person name="Roy S.W."/>
            <person name="Sarai C."/>
            <person name="Schaack S."/>
            <person name="Shirato S."/>
            <person name="Slamovits C.H."/>
            <person name="Spencer D.F."/>
            <person name="Suzuki S."/>
            <person name="Worden A.Z."/>
            <person name="Zauner S."/>
            <person name="Barry K."/>
            <person name="Bell C."/>
            <person name="Bharti A.K."/>
            <person name="Crow J.A."/>
            <person name="Grimwood J."/>
            <person name="Kramer R."/>
            <person name="Lindquist E."/>
            <person name="Lucas S."/>
            <person name="Salamov A."/>
            <person name="McFadden G.I."/>
            <person name="Lane C.E."/>
            <person name="Keeling P.J."/>
            <person name="Gray M.W."/>
            <person name="Grigoriev I.V."/>
            <person name="Archibald J.M."/>
        </authorList>
    </citation>
    <scope>NUCLEOTIDE SEQUENCE</scope>
    <source>
        <strain evidence="4">CCMP2712</strain>
    </source>
</reference>
<sequence length="188" mass="21281">MQQALGRQAGSSDTIVLRISTSEIRREGPARLTDEDDAKRRLGLYLKTNKSRRFSNIECSDGMRGLSFSPVRRNKPPPISSQKLFLEATTDSEEDTDTEDQDGLLQRGREQGRSMRNHSIHDFRSMYCSSPMGFARGERPNKTKIPECEEESDMFMSKRRVLDGGEGKTIPMPMNDVTVLMQNFEALG</sequence>
<organism evidence="2">
    <name type="scientific">Guillardia theta (strain CCMP2712)</name>
    <name type="common">Cryptophyte</name>
    <dbReference type="NCBI Taxonomy" id="905079"/>
    <lineage>
        <taxon>Eukaryota</taxon>
        <taxon>Cryptophyceae</taxon>
        <taxon>Pyrenomonadales</taxon>
        <taxon>Geminigeraceae</taxon>
        <taxon>Guillardia</taxon>
    </lineage>
</organism>
<dbReference type="KEGG" id="gtt:GUITHDRAFT_163520"/>
<dbReference type="GeneID" id="17301382"/>
<reference evidence="3" key="3">
    <citation type="submission" date="2015-06" db="UniProtKB">
        <authorList>
            <consortium name="EnsemblProtists"/>
        </authorList>
    </citation>
    <scope>IDENTIFICATION</scope>
</reference>
<keyword evidence="4" id="KW-1185">Reference proteome</keyword>
<dbReference type="HOGENOM" id="CLU_1443551_0_0_1"/>
<evidence type="ECO:0000256" key="1">
    <source>
        <dbReference type="SAM" id="MobiDB-lite"/>
    </source>
</evidence>